<gene>
    <name evidence="2" type="ORF">VFPPC_15011</name>
</gene>
<feature type="region of interest" description="Disordered" evidence="1">
    <location>
        <begin position="427"/>
        <end position="488"/>
    </location>
</feature>
<reference evidence="2 3" key="1">
    <citation type="journal article" date="2016" name="PLoS Pathog.">
        <title>Biosynthesis of antibiotic leucinostatins in bio-control fungus Purpureocillium lilacinum and their inhibition on phytophthora revealed by genome mining.</title>
        <authorList>
            <person name="Wang G."/>
            <person name="Liu Z."/>
            <person name="Lin R."/>
            <person name="Li E."/>
            <person name="Mao Z."/>
            <person name="Ling J."/>
            <person name="Yang Y."/>
            <person name="Yin W.B."/>
            <person name="Xie B."/>
        </authorList>
    </citation>
    <scope>NUCLEOTIDE SEQUENCE [LARGE SCALE GENOMIC DNA]</scope>
    <source>
        <strain evidence="2">170</strain>
    </source>
</reference>
<proteinExistence type="predicted"/>
<protein>
    <submittedName>
        <fullName evidence="2">Uncharacterized protein</fullName>
    </submittedName>
</protein>
<dbReference type="STRING" id="1380566.A0A179EYK3"/>
<feature type="compositionally biased region" description="Polar residues" evidence="1">
    <location>
        <begin position="474"/>
        <end position="485"/>
    </location>
</feature>
<feature type="compositionally biased region" description="Polar residues" evidence="1">
    <location>
        <begin position="184"/>
        <end position="196"/>
    </location>
</feature>
<dbReference type="EMBL" id="LSBJ02000002">
    <property type="protein sequence ID" value="OAQ58276.1"/>
    <property type="molecule type" value="Genomic_DNA"/>
</dbReference>
<feature type="region of interest" description="Disordered" evidence="1">
    <location>
        <begin position="179"/>
        <end position="241"/>
    </location>
</feature>
<dbReference type="RefSeq" id="XP_018136462.1">
    <property type="nucleotide sequence ID" value="XM_018292773.1"/>
</dbReference>
<dbReference type="OrthoDB" id="5152812at2759"/>
<dbReference type="AlphaFoldDB" id="A0A179EYK3"/>
<dbReference type="InterPro" id="IPR022190">
    <property type="entry name" value="DUF3716"/>
</dbReference>
<dbReference type="GeneID" id="28856767"/>
<keyword evidence="3" id="KW-1185">Reference proteome</keyword>
<name>A0A179EYK3_METCM</name>
<feature type="compositionally biased region" description="Low complexity" evidence="1">
    <location>
        <begin position="436"/>
        <end position="449"/>
    </location>
</feature>
<organism evidence="2 3">
    <name type="scientific">Pochonia chlamydosporia 170</name>
    <dbReference type="NCBI Taxonomy" id="1380566"/>
    <lineage>
        <taxon>Eukaryota</taxon>
        <taxon>Fungi</taxon>
        <taxon>Dikarya</taxon>
        <taxon>Ascomycota</taxon>
        <taxon>Pezizomycotina</taxon>
        <taxon>Sordariomycetes</taxon>
        <taxon>Hypocreomycetidae</taxon>
        <taxon>Hypocreales</taxon>
        <taxon>Clavicipitaceae</taxon>
        <taxon>Pochonia</taxon>
    </lineage>
</organism>
<dbReference type="KEGG" id="pchm:VFPPC_15011"/>
<evidence type="ECO:0000256" key="1">
    <source>
        <dbReference type="SAM" id="MobiDB-lite"/>
    </source>
</evidence>
<evidence type="ECO:0000313" key="2">
    <source>
        <dbReference type="EMBL" id="OAQ58276.1"/>
    </source>
</evidence>
<dbReference type="Pfam" id="PF12511">
    <property type="entry name" value="DUF3716"/>
    <property type="match status" value="1"/>
</dbReference>
<evidence type="ECO:0000313" key="3">
    <source>
        <dbReference type="Proteomes" id="UP000078397"/>
    </source>
</evidence>
<comment type="caution">
    <text evidence="2">The sequence shown here is derived from an EMBL/GenBank/DDBJ whole genome shotgun (WGS) entry which is preliminary data.</text>
</comment>
<sequence length="672" mass="75752">MDIPDSEDPTLGLMARSQATPALQALQRMRGLFLVASNEYNKIRSPEMVYQEKLQSMDDAIHNLFERLDEPGNRRAELMQEIKENSGDLRMFKVDGLKSAESAYKDQVASVLQNFFDRLFLTVDPAIIKRSLQNIASDKLAQYLPDRRLGSAEEALATQLDPVQSTGFDNLLEDRRMEDVPHPAQSTTDRPLQRTKSLTKKRSVYPDPDDPARPHKKHNSMTASGDQSGEVPNSFHGILECENEGDNTASCAETGAVAGIPFNQTNGDLMLEADVLSPAAPLVVPRGDQDTMSSSVLVQVHDADDNFIGNLNFFGSWENDRVDQILRLPLKRDAIKIRRGRPFNKSQVAAISNRPNGRIHRIVSCMIQATGDIMKQRCQNCKKNQGVFEACIKLNDPRFWRCGNCEWNHQGCNGAFLSKTMRAPHRGHQSAYDTVPRSPSALAGSSPPAHRGQNLAARRSSSSISDSRSKCDFNRSQTGPTTRTTPAPFLEAQTGLGVEHVHNEFQSEELSDADSYSGAKVSNRDWRLLQVKTRLFTSAESVTQYWHWKEKEKRFEHHVLRDTNPVKWGILRADIDFHVQLNEIAKVRWNDVALRVHLVMKDRGPTIATRDGMPRGDVMAVFKRSTTVRRFKDFCLERNIVTEEEKDPRVMVYNLMHMVSQTHLSEEDDSTG</sequence>
<accession>A0A179EYK3</accession>
<feature type="compositionally biased region" description="Polar residues" evidence="1">
    <location>
        <begin position="220"/>
        <end position="231"/>
    </location>
</feature>
<dbReference type="Proteomes" id="UP000078397">
    <property type="component" value="Unassembled WGS sequence"/>
</dbReference>